<comment type="caution">
    <text evidence="5">The sequence shown here is derived from an EMBL/GenBank/DDBJ whole genome shotgun (WGS) entry which is preliminary data.</text>
</comment>
<reference evidence="5 6" key="1">
    <citation type="journal article" date="2016" name="Antonie Van Leeuwenhoek">
        <title>Denitratimonas tolerans gen. nov., sp. nov., a denitrifying bacterium isolated from a bioreactor for tannery wastewater treatment.</title>
        <authorList>
            <person name="Han S.I."/>
            <person name="Kim J.O."/>
            <person name="Lee Y.R."/>
            <person name="Ekpeghere K.I."/>
            <person name="Koh S.C."/>
            <person name="Whang K.S."/>
        </authorList>
    </citation>
    <scope>NUCLEOTIDE SEQUENCE [LARGE SCALE GENOMIC DNA]</scope>
    <source>
        <strain evidence="5 6">KACC 17565</strain>
    </source>
</reference>
<dbReference type="EMBL" id="JBBDHC010000005">
    <property type="protein sequence ID" value="MEJ1249083.1"/>
    <property type="molecule type" value="Genomic_DNA"/>
</dbReference>
<dbReference type="PROSITE" id="PS00018">
    <property type="entry name" value="EF_HAND_1"/>
    <property type="match status" value="1"/>
</dbReference>
<feature type="chain" id="PRO_5043667725" evidence="3">
    <location>
        <begin position="26"/>
        <end position="745"/>
    </location>
</feature>
<feature type="signal peptide" evidence="3">
    <location>
        <begin position="1"/>
        <end position="25"/>
    </location>
</feature>
<dbReference type="PANTHER" id="PTHR42693">
    <property type="entry name" value="ARYLSULFATASE FAMILY MEMBER"/>
    <property type="match status" value="1"/>
</dbReference>
<dbReference type="GO" id="GO:0004065">
    <property type="term" value="F:arylsulfatase activity"/>
    <property type="evidence" value="ECO:0007669"/>
    <property type="project" value="TreeGrafter"/>
</dbReference>
<evidence type="ECO:0000313" key="6">
    <source>
        <dbReference type="Proteomes" id="UP001364472"/>
    </source>
</evidence>
<comment type="similarity">
    <text evidence="1">Belongs to the sulfatase family.</text>
</comment>
<dbReference type="PANTHER" id="PTHR42693:SF53">
    <property type="entry name" value="ENDO-4-O-SULFATASE"/>
    <property type="match status" value="1"/>
</dbReference>
<proteinExistence type="inferred from homology"/>
<keyword evidence="2 5" id="KW-0378">Hydrolase</keyword>
<keyword evidence="3" id="KW-0732">Signal</keyword>
<feature type="domain" description="Sulfatase N-terminal" evidence="4">
    <location>
        <begin position="39"/>
        <end position="472"/>
    </location>
</feature>
<dbReference type="Pfam" id="PF00884">
    <property type="entry name" value="Sulfatase"/>
    <property type="match status" value="1"/>
</dbReference>
<dbReference type="AlphaFoldDB" id="A0AAW9R0E6"/>
<dbReference type="Proteomes" id="UP001364472">
    <property type="component" value="Unassembled WGS sequence"/>
</dbReference>
<evidence type="ECO:0000259" key="4">
    <source>
        <dbReference type="Pfam" id="PF00884"/>
    </source>
</evidence>
<dbReference type="InterPro" id="IPR018247">
    <property type="entry name" value="EF_Hand_1_Ca_BS"/>
</dbReference>
<accession>A0AAW9R0E6</accession>
<organism evidence="5 6">
    <name type="scientific">Denitratimonas tolerans</name>
    <dbReference type="NCBI Taxonomy" id="1338420"/>
    <lineage>
        <taxon>Bacteria</taxon>
        <taxon>Pseudomonadati</taxon>
        <taxon>Pseudomonadota</taxon>
        <taxon>Gammaproteobacteria</taxon>
        <taxon>Lysobacterales</taxon>
        <taxon>Lysobacteraceae</taxon>
        <taxon>Denitratimonas</taxon>
    </lineage>
</organism>
<dbReference type="SUPFAM" id="SSF53649">
    <property type="entry name" value="Alkaline phosphatase-like"/>
    <property type="match status" value="1"/>
</dbReference>
<dbReference type="InterPro" id="IPR017850">
    <property type="entry name" value="Alkaline_phosphatase_core_sf"/>
</dbReference>
<keyword evidence="6" id="KW-1185">Reference proteome</keyword>
<dbReference type="InterPro" id="IPR000917">
    <property type="entry name" value="Sulfatase_N"/>
</dbReference>
<dbReference type="Gene3D" id="3.40.720.10">
    <property type="entry name" value="Alkaline Phosphatase, subunit A"/>
    <property type="match status" value="1"/>
</dbReference>
<dbReference type="RefSeq" id="WP_337334796.1">
    <property type="nucleotide sequence ID" value="NZ_JBBDHC010000005.1"/>
</dbReference>
<gene>
    <name evidence="5" type="ORF">WB794_05280</name>
</gene>
<name>A0AAW9R0E6_9GAMM</name>
<evidence type="ECO:0000256" key="1">
    <source>
        <dbReference type="ARBA" id="ARBA00008779"/>
    </source>
</evidence>
<dbReference type="InterPro" id="IPR050738">
    <property type="entry name" value="Sulfatase"/>
</dbReference>
<evidence type="ECO:0000256" key="3">
    <source>
        <dbReference type="SAM" id="SignalP"/>
    </source>
</evidence>
<evidence type="ECO:0000256" key="2">
    <source>
        <dbReference type="ARBA" id="ARBA00022801"/>
    </source>
</evidence>
<evidence type="ECO:0000313" key="5">
    <source>
        <dbReference type="EMBL" id="MEJ1249083.1"/>
    </source>
</evidence>
<protein>
    <submittedName>
        <fullName evidence="5">Sulfatase-like hydrolase/transferase</fullName>
    </submittedName>
</protein>
<sequence length="745" mass="78986">MHIFLPRRVVLTLVISMLPLGASMAQDGIFGDGFESPPPNILFVVMDDVGIDQMAAFGYGGGSAPPMPNIGAVAEAGVKFRNTWSMPECSPGRAAFFTGRFPLRTNMYQALGPNDLANSQLSPHDLTVPKLLKKAGYESAMFGKFHLAGPEHNEAGNATPAALGWDHFHGWVGGLPGSIDTSAGGAYGAGQWSCGFYPHHLAGSCHYSDGSCVSMARPPVIGNDSSGLACMAEGGIFVREQASCSDPLPPGVTLEFNRENAFYVSPLVIVENGVVEEVPLSDSRARGYRTTIETDAAIDWINSRPGNAPWMATVSYSAAHTPWQPAPMQLAPQSSTLIAQLLPDMPGFSGNVMDCTSTVHGRIIQNQMTEAMDTEFGRLLVETGLATRDAQGDLVYDPQAANTVIVIVGDNGSLGFAVKLPFSLSLAKGTSYQTGVWVPLIVAGAPVTQPGREVEHMVNTVDLFQFFGELAGLDAQQESPRTIDSVPLLPYLQNPAQESLRSINFTQAGINIQANDGRNGPCILNRTSQAGGSCTQIPTSKSVCEDNLGVWWGAGYTDPMVVDNGGAGYARCWQVNQAILAADPGGLPVEVLAESSVAIRDADYKLVRNTAVNYDSATNDAREDTSIEFYRVDQAVPVPMLEDPASNNLLDGALTPAQQAAYDHLAARLDDLLASQPDCPGDGNQDGVVDAADFAEWQRIANQWGLSSVYDFIVGGVFDGVTDATDGAIVLSNLGTTCAPSHAVH</sequence>